<evidence type="ECO:0000313" key="2">
    <source>
        <dbReference type="EMBL" id="CAJ1783758.1"/>
    </source>
</evidence>
<name>A0AA86V821_9FABA</name>
<evidence type="ECO:0000256" key="1">
    <source>
        <dbReference type="SAM" id="MobiDB-lite"/>
    </source>
</evidence>
<proteinExistence type="predicted"/>
<dbReference type="Gramene" id="rna-AYBTSS11_LOCUS163">
    <property type="protein sequence ID" value="CAJ1783758.1"/>
    <property type="gene ID" value="gene-AYBTSS11_LOCUS163"/>
</dbReference>
<feature type="region of interest" description="Disordered" evidence="1">
    <location>
        <begin position="2237"/>
        <end position="2264"/>
    </location>
</feature>
<accession>A0AA86V821</accession>
<feature type="region of interest" description="Disordered" evidence="1">
    <location>
        <begin position="780"/>
        <end position="952"/>
    </location>
</feature>
<feature type="compositionally biased region" description="Acidic residues" evidence="1">
    <location>
        <begin position="2239"/>
        <end position="2250"/>
    </location>
</feature>
<feature type="compositionally biased region" description="Basic and acidic residues" evidence="1">
    <location>
        <begin position="1242"/>
        <end position="1263"/>
    </location>
</feature>
<keyword evidence="3" id="KW-1185">Reference proteome</keyword>
<dbReference type="PANTHER" id="PTHR35511">
    <property type="entry name" value="A-KINASE ANCHOR-LIKE PROTEIN"/>
    <property type="match status" value="1"/>
</dbReference>
<gene>
    <name evidence="2" type="ORF">AYBTSS11_LOCUS163</name>
</gene>
<feature type="compositionally biased region" description="Basic and acidic residues" evidence="1">
    <location>
        <begin position="1628"/>
        <end position="1641"/>
    </location>
</feature>
<feature type="compositionally biased region" description="Basic and acidic residues" evidence="1">
    <location>
        <begin position="702"/>
        <end position="726"/>
    </location>
</feature>
<feature type="compositionally biased region" description="Basic and acidic residues" evidence="1">
    <location>
        <begin position="1008"/>
        <end position="1028"/>
    </location>
</feature>
<feature type="region of interest" description="Disordered" evidence="1">
    <location>
        <begin position="694"/>
        <end position="726"/>
    </location>
</feature>
<feature type="compositionally biased region" description="Acidic residues" evidence="1">
    <location>
        <begin position="1107"/>
        <end position="1120"/>
    </location>
</feature>
<feature type="compositionally biased region" description="Basic and acidic residues" evidence="1">
    <location>
        <begin position="1063"/>
        <end position="1075"/>
    </location>
</feature>
<feature type="region of interest" description="Disordered" evidence="1">
    <location>
        <begin position="1741"/>
        <end position="1764"/>
    </location>
</feature>
<feature type="compositionally biased region" description="Polar residues" evidence="1">
    <location>
        <begin position="936"/>
        <end position="952"/>
    </location>
</feature>
<feature type="compositionally biased region" description="Polar residues" evidence="1">
    <location>
        <begin position="793"/>
        <end position="811"/>
    </location>
</feature>
<protein>
    <submittedName>
        <fullName evidence="2">Uncharacterized protein</fullName>
    </submittedName>
</protein>
<dbReference type="EMBL" id="OY731398">
    <property type="protein sequence ID" value="CAJ1783758.1"/>
    <property type="molecule type" value="Genomic_DNA"/>
</dbReference>
<dbReference type="Proteomes" id="UP001189624">
    <property type="component" value="Chromosome 1"/>
</dbReference>
<organism evidence="2 3">
    <name type="scientific">Sphenostylis stenocarpa</name>
    <dbReference type="NCBI Taxonomy" id="92480"/>
    <lineage>
        <taxon>Eukaryota</taxon>
        <taxon>Viridiplantae</taxon>
        <taxon>Streptophyta</taxon>
        <taxon>Embryophyta</taxon>
        <taxon>Tracheophyta</taxon>
        <taxon>Spermatophyta</taxon>
        <taxon>Magnoliopsida</taxon>
        <taxon>eudicotyledons</taxon>
        <taxon>Gunneridae</taxon>
        <taxon>Pentapetalae</taxon>
        <taxon>rosids</taxon>
        <taxon>fabids</taxon>
        <taxon>Fabales</taxon>
        <taxon>Fabaceae</taxon>
        <taxon>Papilionoideae</taxon>
        <taxon>50 kb inversion clade</taxon>
        <taxon>NPAAA clade</taxon>
        <taxon>indigoferoid/millettioid clade</taxon>
        <taxon>Phaseoleae</taxon>
        <taxon>Sphenostylis</taxon>
    </lineage>
</organism>
<feature type="region of interest" description="Disordered" evidence="1">
    <location>
        <begin position="1628"/>
        <end position="1647"/>
    </location>
</feature>
<feature type="region of interest" description="Disordered" evidence="1">
    <location>
        <begin position="90"/>
        <end position="111"/>
    </location>
</feature>
<feature type="region of interest" description="Disordered" evidence="1">
    <location>
        <begin position="1242"/>
        <end position="1265"/>
    </location>
</feature>
<feature type="compositionally biased region" description="Basic and acidic residues" evidence="1">
    <location>
        <begin position="1753"/>
        <end position="1764"/>
    </location>
</feature>
<sequence length="2554" mass="287839">MQIPQEEVQTTEPTPAFVKGDADKNLQQKALHVNESNVIANAKQSCIPEFEVDRNSTVVQEPKVSETRDNVDRVTENLDKEATEIRSKEEIDGKQWTDLEMPKPETEGLPKDDALKQITNAVLVGTDAVEESNQQDIKLEADLTDKSNKEVQTPECVIEENVGINNTNYVGETDNNPTHHVEEKDGIKDIHNQEEKENLIEEATKTQSMEEEVQTRSHTPSMIQGDTNHILHQETLHVDESDVIDNAKLRCIPEIELDGNVIAVQNTDVSEPKDIVGRISENLHKKDATEIRAKEEIDLTDKSNKEMQTPECIIEENVEINNTNYAEEKDNNPTHYAEEKEGVKDILNQEEKAKLIEEATKTQSMEEEVQTKSHTPAFIQGDTNQILHQETLHVDESDVIDNAKLRCIPEIETDGKALAVQDLDVSEPKDNIGRISENSHKKDATVIRAKEEIDITNKSNKEVQTPECIIKENVEINNTDYDEENVEINNTDYAEEKDNNPTHHAEEREGITDILNQEEKEKLIEEATKTQSMEEEVQTRSHTPAFTQGDTNQILHQETLHVDESDVIDNAKLRCIPEIELDGKAIAVQDTDVSKPKDNVGRISENLHKKDANEIRAKEEIDPIHLTDLEMPKSETNGVPEDKAMQPIDNTVLVRTEPIEESSKQEIQPETDVTDKSNRGVLIQKFVTKETAERNINNYTEEQEKVQTSHAGKKEGTEDDGKLDEKELKGIEENTNTQFLEEEFQTRSPIPVFVQGDTSEILQQETVHIDEIEVLHNTQQSCIPENELDGKSTAIQETNNPETKDNVSTGAENLGNKDAIESREEEGTYVKQLTDEEIPKSETKGVPKDEALQPITNVASVRTDTDDEDGQQEIQPEADVTEPIEINTTCYTEEQEKVPSSHAKDKGIKDKFNQEEEAKRIEEATKIQSREEEVQTRSPTPTFVQGDQNQVPYQETLPVDGKEVINNLKQSCIVEIELNGHSTVVKDTETKDSDNIITKNFDYKEANEIRADEGEYDKHEVERPKPITEDIPEDEVPQPIANAVLVGTETLDDSNQQQIQLEEDSKEKKSSKEEQTQQYVAEETTEINTNSYPDELDEVQTSHAEVEEGIEDNENFDQEGEEKGIEETTNMQFPEEEVTDQILQQELQHIDELEVIDYVKQSCIPEIELDRKYTIIQESEKLETNNAGIVTKNLDTNDASKIREEERTDAKKLTDFKMPQSEFEGVSKDEALKPRANAVFEAVEKGSQQDKRPEADISEKSNKEVQTQEYVTKENVKINITSHAKEKDKHPTSHAKEKEGIKDIFNQEEKAIVIEEATKTQSAEEEVQIRSPTPAFVQGDTNQVLQQETLHVDESEVIDNAKLSCIPEIEYDEMAIVVQKTEKLETKDNFDRVTENLNNEDESQNRAEEGIDANQLTDLEMPKSKMEVIYATIVEINAFNISFCMITGVPEDESLQPISNTVSVENEAVIVSQERQAQEEFTENLNKEVQTPQYFTEEMAKVETMNDTEEQEEVPASHPKEKLGIENDGKFEQEKEKGIEEATKTQLQEEDVKTTFPTPNLVQGDSDQLKSCTYELDGKSTIVEEPETEDNVNIVKQEQVNNQSEKSSIQRDNTNNITAEGLVTSETNRKSSDDVHTHEQETVESCSGENLQNKNAIRVEQATEAKQSTYVEILESETQGEPEDKAWHTISKASSIGSEGLDESSRKERQIEAEFTENFNKDVQTPQCDTNVTAEINITNDTDKQQEVPASHASEKQGIQDDGKFDQGVAKGIEETIETQLPEVEIQNTWPTPTTVQGDIDQMSQQQTVHDDETEAIDNAKTCMTEIELDRKSIVIKEPKLLETKANVDLVKEEQADHQPEESTGQSFITNYIIVERYMTSECNTESSDDVDLNEQKRVESNSVGVLENKDAIEIRAKGTHSKQLTDVELQKSETEGVAEDKALPPMSSATSVNICCQEEMQQEEYAETHTKEVKTPYYEVDVQKQIPEEDTCQLSAENEQILKSQPALSNKETAFIDNLYSDEELAETNPINDIEEEVNPKSHTKEKLVIQDDSKLNEEEAKGIEETKIQLLNTAAESHPEEEIQLKLPAPPTVQGDIDKILQQQTLEDDASNTVHKDMRCIPENELERMFTVVQDSESKTNVDIVEEEQSQGSSMQSLITNNITEEGHLESESNSKLSYDINEQMTVNLQSVEEVRDAKQQPGGEIEKAKNEGLIDFKALQTLTNAALVKNYTLDESNQDEMQPEEELPATYTKDRKTPQSSMEKVIAKHINSEGMVITENSTKSSYDEEEREQVIHSHTTENSKIMDGRKIMLEEASDIKEATDVPVDKDISILSTIPSVRIGIVDESIHEKIQKEVQPAVINTKEEQKPENDFLRNMEVLEAFDLDKVPGKTYVENEEKVQVQSESNSHETIKKHPKLEELGSADISQSSDTKELIKESEVAKIGVVSESVSVDLTEHIYTGKLETEEAEIARLGNIKEDEAGDEFEKISPSSSVGVISRDSQDSATKVLHKKSNSILSGVGSKVKHSISKVKKVITGKSSHPKTPSSSK</sequence>
<feature type="compositionally biased region" description="Basic and acidic residues" evidence="1">
    <location>
        <begin position="818"/>
        <end position="851"/>
    </location>
</feature>
<feature type="compositionally biased region" description="Basic and acidic residues" evidence="1">
    <location>
        <begin position="894"/>
        <end position="935"/>
    </location>
</feature>
<dbReference type="PANTHER" id="PTHR35511:SF2">
    <property type="entry name" value="A-KINASE ANCHOR-LIKE PROTEIN"/>
    <property type="match status" value="1"/>
</dbReference>
<feature type="region of interest" description="Disordered" evidence="1">
    <location>
        <begin position="1008"/>
        <end position="1132"/>
    </location>
</feature>
<reference evidence="2" key="1">
    <citation type="submission" date="2023-10" db="EMBL/GenBank/DDBJ databases">
        <authorList>
            <person name="Domelevo Entfellner J.-B."/>
        </authorList>
    </citation>
    <scope>NUCLEOTIDE SEQUENCE</scope>
</reference>
<evidence type="ECO:0000313" key="3">
    <source>
        <dbReference type="Proteomes" id="UP001189624"/>
    </source>
</evidence>